<sequence length="504" mass="52508">MSKKSSPSSGPTRRKRSRPAGQSGVAASRPGGGFRSGARKSAAAEFDQAPPRFSSKMRTFLPVVLVPHAVAVVAIISVSLVVLLSTSTTMVALPATIAMGWLLLNALPVHGADLDFSVLPLLPALLFAWVIAVRVRRAVRHRVSLADLGVLFVCVVGIPSLLTLTAAAMLLDASEVFDVGVPNIAVAVGKTVVLHGSAMVLGMPRKLWRALCGRMGLPKWLVAQAITALYFLAAVVVLSAVVVVVSLFVHHAAVAESLAGYSSAGVAAVVGVCVAAFPNAAISAVALVSGSEFQMGSGAVSVFGSTLVPLPPIPLFAALPQSAHPAGVALLVIPIVAAMIAVVRRVPRLYQVPGLVGFVFVFSMVLFQATSGQLGVYGATGPRLISSVFVAAFMLVVAVVTSGVTAVVRRSRSRVDAPTPSPFAEPLPAAEVGDDGEQPQDFEHGEVEVSEEATEEPEPEAEEEEEEPEAEPEVDSAEDPADEPEDTPNEEPVEDEPEDEPKQD</sequence>
<dbReference type="Proteomes" id="UP001183619">
    <property type="component" value="Unassembled WGS sequence"/>
</dbReference>
<feature type="transmembrane region" description="Helical" evidence="2">
    <location>
        <begin position="145"/>
        <end position="171"/>
    </location>
</feature>
<feature type="transmembrane region" description="Helical" evidence="2">
    <location>
        <begin position="60"/>
        <end position="84"/>
    </location>
</feature>
<feature type="transmembrane region" description="Helical" evidence="2">
    <location>
        <begin position="116"/>
        <end position="133"/>
    </location>
</feature>
<keyword evidence="2" id="KW-0472">Membrane</keyword>
<evidence type="ECO:0000256" key="2">
    <source>
        <dbReference type="SAM" id="Phobius"/>
    </source>
</evidence>
<keyword evidence="2" id="KW-1133">Transmembrane helix</keyword>
<feature type="transmembrane region" description="Helical" evidence="2">
    <location>
        <begin position="261"/>
        <end position="288"/>
    </location>
</feature>
<evidence type="ECO:0000256" key="1">
    <source>
        <dbReference type="SAM" id="MobiDB-lite"/>
    </source>
</evidence>
<feature type="transmembrane region" description="Helical" evidence="2">
    <location>
        <begin position="384"/>
        <end position="408"/>
    </location>
</feature>
<feature type="transmembrane region" description="Helical" evidence="2">
    <location>
        <begin position="221"/>
        <end position="249"/>
    </location>
</feature>
<name>A0ABU2B8W2_9CORY</name>
<feature type="transmembrane region" description="Helical" evidence="2">
    <location>
        <begin position="91"/>
        <end position="110"/>
    </location>
</feature>
<feature type="region of interest" description="Disordered" evidence="1">
    <location>
        <begin position="1"/>
        <end position="37"/>
    </location>
</feature>
<protein>
    <submittedName>
        <fullName evidence="3">Uncharacterized protein</fullName>
    </submittedName>
</protein>
<organism evidence="3 4">
    <name type="scientific">Corynebacterium felinum</name>
    <dbReference type="NCBI Taxonomy" id="131318"/>
    <lineage>
        <taxon>Bacteria</taxon>
        <taxon>Bacillati</taxon>
        <taxon>Actinomycetota</taxon>
        <taxon>Actinomycetes</taxon>
        <taxon>Mycobacteriales</taxon>
        <taxon>Corynebacteriaceae</taxon>
        <taxon>Corynebacterium</taxon>
    </lineage>
</organism>
<comment type="caution">
    <text evidence="3">The sequence shown here is derived from an EMBL/GenBank/DDBJ whole genome shotgun (WGS) entry which is preliminary data.</text>
</comment>
<feature type="compositionally biased region" description="Acidic residues" evidence="1">
    <location>
        <begin position="448"/>
        <end position="504"/>
    </location>
</feature>
<feature type="transmembrane region" description="Helical" evidence="2">
    <location>
        <begin position="300"/>
        <end position="319"/>
    </location>
</feature>
<proteinExistence type="predicted"/>
<feature type="transmembrane region" description="Helical" evidence="2">
    <location>
        <begin position="355"/>
        <end position="378"/>
    </location>
</feature>
<dbReference type="RefSeq" id="WP_277103319.1">
    <property type="nucleotide sequence ID" value="NZ_BAAAJS010000068.1"/>
</dbReference>
<accession>A0ABU2B8W2</accession>
<reference evidence="3 4" key="1">
    <citation type="submission" date="2023-07" db="EMBL/GenBank/DDBJ databases">
        <title>Sequencing the genomes of 1000 actinobacteria strains.</title>
        <authorList>
            <person name="Klenk H.-P."/>
        </authorList>
    </citation>
    <scope>NUCLEOTIDE SEQUENCE [LARGE SCALE GENOMIC DNA]</scope>
    <source>
        <strain evidence="3 4">DSM 44508</strain>
    </source>
</reference>
<feature type="transmembrane region" description="Helical" evidence="2">
    <location>
        <begin position="325"/>
        <end position="343"/>
    </location>
</feature>
<dbReference type="EMBL" id="JAVDYF010000001">
    <property type="protein sequence ID" value="MDR7355053.1"/>
    <property type="molecule type" value="Genomic_DNA"/>
</dbReference>
<dbReference type="Pfam" id="PF19877">
    <property type="entry name" value="DUF6350"/>
    <property type="match status" value="1"/>
</dbReference>
<keyword evidence="4" id="KW-1185">Reference proteome</keyword>
<feature type="transmembrane region" description="Helical" evidence="2">
    <location>
        <begin position="183"/>
        <end position="201"/>
    </location>
</feature>
<dbReference type="InterPro" id="IPR045931">
    <property type="entry name" value="DUF6350"/>
</dbReference>
<keyword evidence="2" id="KW-0812">Transmembrane</keyword>
<feature type="compositionally biased region" description="Polar residues" evidence="1">
    <location>
        <begin position="1"/>
        <end position="11"/>
    </location>
</feature>
<feature type="region of interest" description="Disordered" evidence="1">
    <location>
        <begin position="410"/>
        <end position="504"/>
    </location>
</feature>
<gene>
    <name evidence="3" type="ORF">J2S37_001591</name>
</gene>
<evidence type="ECO:0000313" key="3">
    <source>
        <dbReference type="EMBL" id="MDR7355053.1"/>
    </source>
</evidence>
<evidence type="ECO:0000313" key="4">
    <source>
        <dbReference type="Proteomes" id="UP001183619"/>
    </source>
</evidence>